<organism evidence="3 4">
    <name type="scientific">Aeromonas cavernicola</name>
    <dbReference type="NCBI Taxonomy" id="1006623"/>
    <lineage>
        <taxon>Bacteria</taxon>
        <taxon>Pseudomonadati</taxon>
        <taxon>Pseudomonadota</taxon>
        <taxon>Gammaproteobacteria</taxon>
        <taxon>Aeromonadales</taxon>
        <taxon>Aeromonadaceae</taxon>
        <taxon>Aeromonas</taxon>
    </lineage>
</organism>
<dbReference type="RefSeq" id="WP_100293508.1">
    <property type="nucleotide sequence ID" value="NZ_PGGC01000061.1"/>
</dbReference>
<feature type="domain" description="Fimbrial-type adhesion" evidence="2">
    <location>
        <begin position="26"/>
        <end position="174"/>
    </location>
</feature>
<dbReference type="SUPFAM" id="SSF49401">
    <property type="entry name" value="Bacterial adhesins"/>
    <property type="match status" value="1"/>
</dbReference>
<dbReference type="PANTHER" id="PTHR33420:SF25">
    <property type="entry name" value="PROTEIN FIMF"/>
    <property type="match status" value="1"/>
</dbReference>
<keyword evidence="1" id="KW-0732">Signal</keyword>
<name>A0A2H9U646_9GAMM</name>
<dbReference type="InterPro" id="IPR036937">
    <property type="entry name" value="Adhesion_dom_fimbrial_sf"/>
</dbReference>
<dbReference type="AlphaFoldDB" id="A0A2H9U646"/>
<dbReference type="Pfam" id="PF00419">
    <property type="entry name" value="Fimbrial"/>
    <property type="match status" value="1"/>
</dbReference>
<protein>
    <submittedName>
        <fullName evidence="3">Type 1 fimbrial protein</fullName>
    </submittedName>
</protein>
<accession>A0A2H9U646</accession>
<evidence type="ECO:0000256" key="1">
    <source>
        <dbReference type="SAM" id="SignalP"/>
    </source>
</evidence>
<dbReference type="InterPro" id="IPR050263">
    <property type="entry name" value="Bact_Fimbrial_Adh_Pro"/>
</dbReference>
<dbReference type="InterPro" id="IPR008966">
    <property type="entry name" value="Adhesion_dom_sf"/>
</dbReference>
<keyword evidence="4" id="KW-1185">Reference proteome</keyword>
<feature type="chain" id="PRO_5014127727" evidence="1">
    <location>
        <begin position="22"/>
        <end position="175"/>
    </location>
</feature>
<evidence type="ECO:0000259" key="2">
    <source>
        <dbReference type="Pfam" id="PF00419"/>
    </source>
</evidence>
<reference evidence="3 4" key="1">
    <citation type="submission" date="2017-11" db="EMBL/GenBank/DDBJ databases">
        <title>Draft genome sequence of environmental isolate Aeromonas cavernicola sp. nov. MDC 2508.</title>
        <authorList>
            <person name="Colston S.M."/>
            <person name="Navarro A."/>
            <person name="Martinez-Murcia A.J."/>
            <person name="Graf J."/>
        </authorList>
    </citation>
    <scope>NUCLEOTIDE SEQUENCE [LARGE SCALE GENOMIC DNA]</scope>
    <source>
        <strain evidence="3 4">MDC 2508</strain>
    </source>
</reference>
<dbReference type="EMBL" id="PGGC01000061">
    <property type="protein sequence ID" value="PJG59482.1"/>
    <property type="molecule type" value="Genomic_DNA"/>
</dbReference>
<dbReference type="PANTHER" id="PTHR33420">
    <property type="entry name" value="FIMBRIAL SUBUNIT ELFA-RELATED"/>
    <property type="match status" value="1"/>
</dbReference>
<dbReference type="InterPro" id="IPR000259">
    <property type="entry name" value="Adhesion_dom_fimbrial"/>
</dbReference>
<dbReference type="Proteomes" id="UP000235861">
    <property type="component" value="Unassembled WGS sequence"/>
</dbReference>
<dbReference type="Gene3D" id="2.60.40.1090">
    <property type="entry name" value="Fimbrial-type adhesion domain"/>
    <property type="match status" value="1"/>
</dbReference>
<feature type="signal peptide" evidence="1">
    <location>
        <begin position="1"/>
        <end position="21"/>
    </location>
</feature>
<evidence type="ECO:0000313" key="4">
    <source>
        <dbReference type="Proteomes" id="UP000235861"/>
    </source>
</evidence>
<dbReference type="GO" id="GO:0043709">
    <property type="term" value="P:cell adhesion involved in single-species biofilm formation"/>
    <property type="evidence" value="ECO:0007669"/>
    <property type="project" value="TreeGrafter"/>
</dbReference>
<comment type="caution">
    <text evidence="3">The sequence shown here is derived from an EMBL/GenBank/DDBJ whole genome shotgun (WGS) entry which is preliminary data.</text>
</comment>
<proteinExistence type="predicted"/>
<dbReference type="GO" id="GO:0009289">
    <property type="term" value="C:pilus"/>
    <property type="evidence" value="ECO:0007669"/>
    <property type="project" value="InterPro"/>
</dbReference>
<dbReference type="OrthoDB" id="6896277at2"/>
<gene>
    <name evidence="3" type="ORF">CUC53_07080</name>
</gene>
<evidence type="ECO:0000313" key="3">
    <source>
        <dbReference type="EMBL" id="PJG59482.1"/>
    </source>
</evidence>
<sequence length="175" mass="18795">MINRFNALGYLLTLVCASSFAADSTITIRGHVRDNVCVVASESKDFTVNLMRNATKQFHAIGAATPLVPFRIVLSPCGDSVKAVKLGFSGPQDRDNSNLLRIDGGASAAAGMAVQILNRQQEMLPINAPSSSIQWTRLTAGQANTLDFYARLVATRVPVTAGRVYATATFTLEFE</sequence>